<evidence type="ECO:0000259" key="2">
    <source>
        <dbReference type="Pfam" id="PF13590"/>
    </source>
</evidence>
<dbReference type="Proteomes" id="UP000561438">
    <property type="component" value="Unassembled WGS sequence"/>
</dbReference>
<feature type="chain" id="PRO_5032308293" evidence="1">
    <location>
        <begin position="29"/>
        <end position="245"/>
    </location>
</feature>
<protein>
    <submittedName>
        <fullName evidence="3">DUF4136 domain-containing protein</fullName>
    </submittedName>
</protein>
<dbReference type="RefSeq" id="WP_176267169.1">
    <property type="nucleotide sequence ID" value="NZ_JABWGV010000002.1"/>
</dbReference>
<organism evidence="3 4">
    <name type="scientific">Qipengyuania atrilutea</name>
    <dbReference type="NCBI Taxonomy" id="2744473"/>
    <lineage>
        <taxon>Bacteria</taxon>
        <taxon>Pseudomonadati</taxon>
        <taxon>Pseudomonadota</taxon>
        <taxon>Alphaproteobacteria</taxon>
        <taxon>Sphingomonadales</taxon>
        <taxon>Erythrobacteraceae</taxon>
        <taxon>Qipengyuania</taxon>
    </lineage>
</organism>
<evidence type="ECO:0000313" key="4">
    <source>
        <dbReference type="Proteomes" id="UP000561438"/>
    </source>
</evidence>
<comment type="caution">
    <text evidence="3">The sequence shown here is derived from an EMBL/GenBank/DDBJ whole genome shotgun (WGS) entry which is preliminary data.</text>
</comment>
<dbReference type="EMBL" id="JABWGV010000002">
    <property type="protein sequence ID" value="NVD44876.1"/>
    <property type="molecule type" value="Genomic_DNA"/>
</dbReference>
<dbReference type="InterPro" id="IPR025411">
    <property type="entry name" value="DUF4136"/>
</dbReference>
<accession>A0A850H2G7</accession>
<dbReference type="Pfam" id="PF13590">
    <property type="entry name" value="DUF4136"/>
    <property type="match status" value="1"/>
</dbReference>
<sequence length="245" mass="26989">MTKQKRNWGRALKLAAAPALLAGLGACASTFNADVARFQSQLPAPQGQTFAVVADDPSLAGGLEFAQYADLVEAEMERLGYTQAASPETASLLVRFDYGVDNGRERIRSTGFRDPFYDPWYGFGGSSYSYRPVAVRTAKGTRVAYVPVRNWGYGYYDPWFSGRGYGNDISSYTVYTSGVDLKIDRASDGERLFEGKAEAMSTSDRLQYLVPNLVDAMFTDFPGNSGETLRISIKPEGENKVRRID</sequence>
<dbReference type="AlphaFoldDB" id="A0A850H2G7"/>
<evidence type="ECO:0000256" key="1">
    <source>
        <dbReference type="SAM" id="SignalP"/>
    </source>
</evidence>
<feature type="signal peptide" evidence="1">
    <location>
        <begin position="1"/>
        <end position="28"/>
    </location>
</feature>
<dbReference type="Gene3D" id="3.30.160.670">
    <property type="match status" value="1"/>
</dbReference>
<reference evidence="3 4" key="1">
    <citation type="submission" date="2020-06" db="EMBL/GenBank/DDBJ databases">
        <title>Altererythrobacter sp. HHU K3-1.</title>
        <authorList>
            <person name="Zhang D."/>
            <person name="Xue H."/>
        </authorList>
    </citation>
    <scope>NUCLEOTIDE SEQUENCE [LARGE SCALE GENOMIC DNA]</scope>
    <source>
        <strain evidence="3 4">HHU K3-1</strain>
    </source>
</reference>
<keyword evidence="4" id="KW-1185">Reference proteome</keyword>
<proteinExistence type="predicted"/>
<keyword evidence="1" id="KW-0732">Signal</keyword>
<gene>
    <name evidence="3" type="ORF">HUV48_07555</name>
</gene>
<name>A0A850H2G7_9SPHN</name>
<dbReference type="PROSITE" id="PS51257">
    <property type="entry name" value="PROKAR_LIPOPROTEIN"/>
    <property type="match status" value="1"/>
</dbReference>
<evidence type="ECO:0000313" key="3">
    <source>
        <dbReference type="EMBL" id="NVD44876.1"/>
    </source>
</evidence>
<feature type="domain" description="DUF4136" evidence="2">
    <location>
        <begin position="37"/>
        <end position="223"/>
    </location>
</feature>